<evidence type="ECO:0000313" key="4">
    <source>
        <dbReference type="Proteomes" id="UP000636709"/>
    </source>
</evidence>
<evidence type="ECO:0000259" key="2">
    <source>
        <dbReference type="Pfam" id="PF13839"/>
    </source>
</evidence>
<name>A0A835E9E4_9POAL</name>
<organism evidence="3 4">
    <name type="scientific">Digitaria exilis</name>
    <dbReference type="NCBI Taxonomy" id="1010633"/>
    <lineage>
        <taxon>Eukaryota</taxon>
        <taxon>Viridiplantae</taxon>
        <taxon>Streptophyta</taxon>
        <taxon>Embryophyta</taxon>
        <taxon>Tracheophyta</taxon>
        <taxon>Spermatophyta</taxon>
        <taxon>Magnoliopsida</taxon>
        <taxon>Liliopsida</taxon>
        <taxon>Poales</taxon>
        <taxon>Poaceae</taxon>
        <taxon>PACMAD clade</taxon>
        <taxon>Panicoideae</taxon>
        <taxon>Panicodae</taxon>
        <taxon>Paniceae</taxon>
        <taxon>Anthephorinae</taxon>
        <taxon>Digitaria</taxon>
    </lineage>
</organism>
<dbReference type="InterPro" id="IPR026057">
    <property type="entry name" value="TBL_C"/>
</dbReference>
<reference evidence="3" key="1">
    <citation type="submission" date="2020-07" db="EMBL/GenBank/DDBJ databases">
        <title>Genome sequence and genetic diversity analysis of an under-domesticated orphan crop, white fonio (Digitaria exilis).</title>
        <authorList>
            <person name="Bennetzen J.L."/>
            <person name="Chen S."/>
            <person name="Ma X."/>
            <person name="Wang X."/>
            <person name="Yssel A.E.J."/>
            <person name="Chaluvadi S.R."/>
            <person name="Johnson M."/>
            <person name="Gangashetty P."/>
            <person name="Hamidou F."/>
            <person name="Sanogo M.D."/>
            <person name="Zwaenepoel A."/>
            <person name="Wallace J."/>
            <person name="Van De Peer Y."/>
            <person name="Van Deynze A."/>
        </authorList>
    </citation>
    <scope>NUCLEOTIDE SEQUENCE</scope>
    <source>
        <tissue evidence="3">Leaves</tissue>
    </source>
</reference>
<feature type="domain" description="Trichome birefringence-like C-terminal" evidence="2">
    <location>
        <begin position="4"/>
        <end position="21"/>
    </location>
</feature>
<dbReference type="EMBL" id="JACEFO010002240">
    <property type="protein sequence ID" value="KAF8671364.1"/>
    <property type="molecule type" value="Genomic_DNA"/>
</dbReference>
<accession>A0A835E9E4</accession>
<sequence>MANPASYADCMHWCLPGVPDQRTPHLITAELGRMDPRCHRRRRKSQPTSLPWIGCTDNIPAVSQPAGGAGAVIDEGG</sequence>
<comment type="similarity">
    <text evidence="1">Belongs to the PC-esterase family. TBL subfamily.</text>
</comment>
<gene>
    <name evidence="3" type="ORF">HU200_050078</name>
</gene>
<dbReference type="Pfam" id="PF13839">
    <property type="entry name" value="PC-Esterase"/>
    <property type="match status" value="1"/>
</dbReference>
<evidence type="ECO:0000256" key="1">
    <source>
        <dbReference type="ARBA" id="ARBA00007727"/>
    </source>
</evidence>
<dbReference type="GO" id="GO:0016740">
    <property type="term" value="F:transferase activity"/>
    <property type="evidence" value="ECO:0007669"/>
    <property type="project" value="InterPro"/>
</dbReference>
<dbReference type="AlphaFoldDB" id="A0A835E9E4"/>
<protein>
    <recommendedName>
        <fullName evidence="2">Trichome birefringence-like C-terminal domain-containing protein</fullName>
    </recommendedName>
</protein>
<comment type="caution">
    <text evidence="3">The sequence shown here is derived from an EMBL/GenBank/DDBJ whole genome shotgun (WGS) entry which is preliminary data.</text>
</comment>
<dbReference type="OrthoDB" id="630188at2759"/>
<dbReference type="Proteomes" id="UP000636709">
    <property type="component" value="Unassembled WGS sequence"/>
</dbReference>
<evidence type="ECO:0000313" key="3">
    <source>
        <dbReference type="EMBL" id="KAF8671364.1"/>
    </source>
</evidence>
<proteinExistence type="inferred from homology"/>
<keyword evidence="4" id="KW-1185">Reference proteome</keyword>